<feature type="transmembrane region" description="Helical" evidence="8">
    <location>
        <begin position="126"/>
        <end position="144"/>
    </location>
</feature>
<feature type="transmembrane region" description="Helical" evidence="8">
    <location>
        <begin position="550"/>
        <end position="568"/>
    </location>
</feature>
<dbReference type="EMBL" id="JAVDPW010000001">
    <property type="protein sequence ID" value="MDR6287828.1"/>
    <property type="molecule type" value="Genomic_DNA"/>
</dbReference>
<dbReference type="NCBIfam" id="NF007866">
    <property type="entry name" value="PRK10577.1-2"/>
    <property type="match status" value="1"/>
</dbReference>
<feature type="transmembrane region" description="Helical" evidence="8">
    <location>
        <begin position="639"/>
        <end position="659"/>
    </location>
</feature>
<keyword evidence="4" id="KW-1003">Cell membrane</keyword>
<reference evidence="9 10" key="1">
    <citation type="submission" date="2023-07" db="EMBL/GenBank/DDBJ databases">
        <title>Sorghum-associated microbial communities from plants grown in Nebraska, USA.</title>
        <authorList>
            <person name="Schachtman D."/>
        </authorList>
    </citation>
    <scope>NUCLEOTIDE SEQUENCE [LARGE SCALE GENOMIC DNA]</scope>
    <source>
        <strain evidence="9 10">584</strain>
    </source>
</reference>
<feature type="transmembrane region" description="Helical" evidence="8">
    <location>
        <begin position="228"/>
        <end position="249"/>
    </location>
</feature>
<dbReference type="Pfam" id="PF01032">
    <property type="entry name" value="FecCD"/>
    <property type="match status" value="2"/>
</dbReference>
<evidence type="ECO:0000256" key="4">
    <source>
        <dbReference type="ARBA" id="ARBA00022475"/>
    </source>
</evidence>
<dbReference type="Proteomes" id="UP001262410">
    <property type="component" value="Unassembled WGS sequence"/>
</dbReference>
<feature type="transmembrane region" description="Helical" evidence="8">
    <location>
        <begin position="311"/>
        <end position="332"/>
    </location>
</feature>
<dbReference type="CDD" id="cd06550">
    <property type="entry name" value="TM_ABC_iron-siderophores_like"/>
    <property type="match status" value="1"/>
</dbReference>
<feature type="transmembrane region" description="Helical" evidence="8">
    <location>
        <begin position="353"/>
        <end position="377"/>
    </location>
</feature>
<feature type="transmembrane region" description="Helical" evidence="8">
    <location>
        <begin position="616"/>
        <end position="633"/>
    </location>
</feature>
<dbReference type="Gene3D" id="1.10.3470.10">
    <property type="entry name" value="ABC transporter involved in vitamin B12 uptake, BtuC"/>
    <property type="match status" value="2"/>
</dbReference>
<sequence length="664" mass="68360">MADAALSRSAAPQRPALLAGLVLAAALALFLHHLAALLPSGQWWQALTAPADTDMPQMLAHYSLLPRLAVGLLAGAALGLAGVLFQQVLRNPLAEPGTLGVFAGSKLALIVATLSAPALLDVGQEVVAFAGGAAAVALVLVLSWRHRLAPIVVILAGLVVTLYLESGSKLLVLFNHQALTDVFVTQGGSLNQNNWGVALTLAPWLALAVLASLLLLRPLTLLDLDEEGARSVGVSLATARLLGIAVAVLLSAVTAATAGPIGFIGLGGPVIARILGARRLRDRLLWGPLLSAGLLALTDQAVQLVDAAGAIPTGAVTAILGAPILLWLLRRLRPAGEAVRERPALFTSRQDRPWLWIAGTLLLLGLVAWAALAFGRAPDGWHWSMGGELEALLPWRAPRVAAAVGAGFMLAMAGVLLQRLTGNALASPELLGTSSGATLALIVAAMVVPGLDRPMLILVAGAGALLALVAILSFGRRSALSSEHMLLAGMALTTVAWSFMAVLLFSGDPRTAILLGWLSGSTYGISGGDAAITCGLAAAAALMVPLAARWLAILPLGASTSVALGLALTRSRLVVLLLTAALTAGATLTVGPLSFVGLMAPHIVRMLGVQRPLPQIYAAGLLGAVLMVLADWLGRSVAFPWQVPAGLVATVIGGSYFIWLMQRR</sequence>
<feature type="transmembrane region" description="Helical" evidence="8">
    <location>
        <begin position="455"/>
        <end position="474"/>
    </location>
</feature>
<feature type="transmembrane region" description="Helical" evidence="8">
    <location>
        <begin position="429"/>
        <end position="449"/>
    </location>
</feature>
<feature type="transmembrane region" description="Helical" evidence="8">
    <location>
        <begin position="97"/>
        <end position="120"/>
    </location>
</feature>
<feature type="transmembrane region" description="Helical" evidence="8">
    <location>
        <begin position="525"/>
        <end position="543"/>
    </location>
</feature>
<dbReference type="SUPFAM" id="SSF81345">
    <property type="entry name" value="ABC transporter involved in vitamin B12 uptake, BtuC"/>
    <property type="match status" value="2"/>
</dbReference>
<dbReference type="InterPro" id="IPR000522">
    <property type="entry name" value="ABC_transptr_permease_BtuC"/>
</dbReference>
<comment type="subcellular location">
    <subcellularLocation>
        <location evidence="1">Cell membrane</location>
        <topology evidence="1">Multi-pass membrane protein</topology>
    </subcellularLocation>
</comment>
<evidence type="ECO:0000256" key="1">
    <source>
        <dbReference type="ARBA" id="ARBA00004651"/>
    </source>
</evidence>
<protein>
    <submittedName>
        <fullName evidence="9">Iron complex transport system permease protein</fullName>
    </submittedName>
</protein>
<evidence type="ECO:0000313" key="10">
    <source>
        <dbReference type="Proteomes" id="UP001262410"/>
    </source>
</evidence>
<evidence type="ECO:0000256" key="5">
    <source>
        <dbReference type="ARBA" id="ARBA00022692"/>
    </source>
</evidence>
<evidence type="ECO:0000256" key="7">
    <source>
        <dbReference type="ARBA" id="ARBA00023136"/>
    </source>
</evidence>
<keyword evidence="6 8" id="KW-1133">Transmembrane helix</keyword>
<gene>
    <name evidence="9" type="ORF">E9232_000327</name>
</gene>
<dbReference type="PANTHER" id="PTHR30472">
    <property type="entry name" value="FERRIC ENTEROBACTIN TRANSPORT SYSTEM PERMEASE PROTEIN"/>
    <property type="match status" value="1"/>
</dbReference>
<keyword evidence="5 8" id="KW-0812">Transmembrane</keyword>
<evidence type="ECO:0000256" key="3">
    <source>
        <dbReference type="ARBA" id="ARBA00022448"/>
    </source>
</evidence>
<dbReference type="PANTHER" id="PTHR30472:SF37">
    <property type="entry name" value="FE(3+) DICITRATE TRANSPORT SYSTEM PERMEASE PROTEIN FECD-RELATED"/>
    <property type="match status" value="1"/>
</dbReference>
<feature type="transmembrane region" description="Helical" evidence="8">
    <location>
        <begin position="255"/>
        <end position="272"/>
    </location>
</feature>
<keyword evidence="7 8" id="KW-0472">Membrane</keyword>
<feature type="transmembrane region" description="Helical" evidence="8">
    <location>
        <begin position="284"/>
        <end position="305"/>
    </location>
</feature>
<comment type="similarity">
    <text evidence="2">Belongs to the binding-protein-dependent transport system permease family. FecCD subfamily.</text>
</comment>
<keyword evidence="3" id="KW-0813">Transport</keyword>
<name>A0ABU1JHK8_9PROT</name>
<feature type="transmembrane region" description="Helical" evidence="8">
    <location>
        <begin position="486"/>
        <end position="505"/>
    </location>
</feature>
<evidence type="ECO:0000256" key="6">
    <source>
        <dbReference type="ARBA" id="ARBA00022989"/>
    </source>
</evidence>
<feature type="transmembrane region" description="Helical" evidence="8">
    <location>
        <begin position="397"/>
        <end position="417"/>
    </location>
</feature>
<dbReference type="RefSeq" id="WP_309791742.1">
    <property type="nucleotide sequence ID" value="NZ_JAVDPW010000001.1"/>
</dbReference>
<accession>A0ABU1JHK8</accession>
<organism evidence="9 10">
    <name type="scientific">Inquilinus ginsengisoli</name>
    <dbReference type="NCBI Taxonomy" id="363840"/>
    <lineage>
        <taxon>Bacteria</taxon>
        <taxon>Pseudomonadati</taxon>
        <taxon>Pseudomonadota</taxon>
        <taxon>Alphaproteobacteria</taxon>
        <taxon>Rhodospirillales</taxon>
        <taxon>Rhodospirillaceae</taxon>
        <taxon>Inquilinus</taxon>
    </lineage>
</organism>
<feature type="transmembrane region" description="Helical" evidence="8">
    <location>
        <begin position="574"/>
        <end position="604"/>
    </location>
</feature>
<feature type="transmembrane region" description="Helical" evidence="8">
    <location>
        <begin position="194"/>
        <end position="216"/>
    </location>
</feature>
<evidence type="ECO:0000256" key="8">
    <source>
        <dbReference type="SAM" id="Phobius"/>
    </source>
</evidence>
<feature type="transmembrane region" description="Helical" evidence="8">
    <location>
        <begin position="64"/>
        <end position="85"/>
    </location>
</feature>
<keyword evidence="10" id="KW-1185">Reference proteome</keyword>
<evidence type="ECO:0000256" key="2">
    <source>
        <dbReference type="ARBA" id="ARBA00007935"/>
    </source>
</evidence>
<feature type="transmembrane region" description="Helical" evidence="8">
    <location>
        <begin position="151"/>
        <end position="174"/>
    </location>
</feature>
<evidence type="ECO:0000313" key="9">
    <source>
        <dbReference type="EMBL" id="MDR6287828.1"/>
    </source>
</evidence>
<comment type="caution">
    <text evidence="9">The sequence shown here is derived from an EMBL/GenBank/DDBJ whole genome shotgun (WGS) entry which is preliminary data.</text>
</comment>
<proteinExistence type="inferred from homology"/>
<dbReference type="InterPro" id="IPR037294">
    <property type="entry name" value="ABC_BtuC-like"/>
</dbReference>